<dbReference type="FunFam" id="3.20.20.10:FF:000018">
    <property type="entry name" value="Pyridoxal phosphate homeostasis protein"/>
    <property type="match status" value="1"/>
</dbReference>
<evidence type="ECO:0000256" key="1">
    <source>
        <dbReference type="ARBA" id="ARBA00022898"/>
    </source>
</evidence>
<comment type="similarity">
    <text evidence="2 4">Belongs to the pyridoxal phosphate-binding protein YggS/PROSC family.</text>
</comment>
<dbReference type="InterPro" id="IPR001608">
    <property type="entry name" value="Ala_racemase_N"/>
</dbReference>
<proteinExistence type="inferred from homology"/>
<dbReference type="InterPro" id="IPR029066">
    <property type="entry name" value="PLP-binding_barrel"/>
</dbReference>
<evidence type="ECO:0000259" key="5">
    <source>
        <dbReference type="Pfam" id="PF01168"/>
    </source>
</evidence>
<evidence type="ECO:0000313" key="7">
    <source>
        <dbReference type="Proteomes" id="UP000063964"/>
    </source>
</evidence>
<dbReference type="HAMAP" id="MF_02087">
    <property type="entry name" value="PLP_homeostasis"/>
    <property type="match status" value="1"/>
</dbReference>
<dbReference type="InterPro" id="IPR011078">
    <property type="entry name" value="PyrdxlP_homeostasis"/>
</dbReference>
<evidence type="ECO:0000256" key="2">
    <source>
        <dbReference type="HAMAP-Rule" id="MF_02087"/>
    </source>
</evidence>
<dbReference type="SUPFAM" id="SSF51419">
    <property type="entry name" value="PLP-binding barrel"/>
    <property type="match status" value="1"/>
</dbReference>
<protein>
    <recommendedName>
        <fullName evidence="2">Pyridoxal phosphate homeostasis protein</fullName>
        <shortName evidence="2">PLP homeostasis protein</shortName>
    </recommendedName>
</protein>
<dbReference type="KEGG" id="doa:AXF15_06140"/>
<dbReference type="Proteomes" id="UP000063964">
    <property type="component" value="Chromosome"/>
</dbReference>
<dbReference type="EMBL" id="CP014230">
    <property type="protein sequence ID" value="AMD94029.1"/>
    <property type="molecule type" value="Genomic_DNA"/>
</dbReference>
<reference evidence="7" key="1">
    <citation type="submission" date="2016-02" db="EMBL/GenBank/DDBJ databases">
        <authorList>
            <person name="Holder M.E."/>
            <person name="Ajami N.J."/>
            <person name="Petrosino J.F."/>
        </authorList>
    </citation>
    <scope>NUCLEOTIDE SEQUENCE [LARGE SCALE GENOMIC DNA]</scope>
    <source>
        <strain evidence="7">DSM 12838</strain>
    </source>
</reference>
<dbReference type="GO" id="GO:0030170">
    <property type="term" value="F:pyridoxal phosphate binding"/>
    <property type="evidence" value="ECO:0007669"/>
    <property type="project" value="UniProtKB-UniRule"/>
</dbReference>
<feature type="domain" description="Alanine racemase N-terminal" evidence="5">
    <location>
        <begin position="26"/>
        <end position="225"/>
    </location>
</feature>
<evidence type="ECO:0000256" key="4">
    <source>
        <dbReference type="RuleBase" id="RU004514"/>
    </source>
</evidence>
<name>A0A0X8JSE9_9BACT</name>
<comment type="cofactor">
    <cofactor evidence="3">
        <name>pyridoxal 5'-phosphate</name>
        <dbReference type="ChEBI" id="CHEBI:597326"/>
    </cofactor>
</comment>
<dbReference type="Pfam" id="PF01168">
    <property type="entry name" value="Ala_racemase_N"/>
    <property type="match status" value="1"/>
</dbReference>
<accession>A0A0X8JSE9</accession>
<organism evidence="6 7">
    <name type="scientific">Desulfomicrobium orale DSM 12838</name>
    <dbReference type="NCBI Taxonomy" id="888061"/>
    <lineage>
        <taxon>Bacteria</taxon>
        <taxon>Pseudomonadati</taxon>
        <taxon>Thermodesulfobacteriota</taxon>
        <taxon>Desulfovibrionia</taxon>
        <taxon>Desulfovibrionales</taxon>
        <taxon>Desulfomicrobiaceae</taxon>
        <taxon>Desulfomicrobium</taxon>
    </lineage>
</organism>
<gene>
    <name evidence="6" type="ORF">AXF15_06140</name>
</gene>
<dbReference type="STRING" id="888061.AXF15_06140"/>
<keyword evidence="7" id="KW-1185">Reference proteome</keyword>
<dbReference type="AlphaFoldDB" id="A0A0X8JSE9"/>
<sequence>MSSVERLREVLDRMALAAGNAGRRPEDVRLVAVSKLHGPEAVEALFQAGHRAFGENYIQEALTKMDALPGEIEWHFIGHLQTNKARMAAGRFALIHSLDSIKLARSLQKKAAELGLTQDVLVQVNLAGEVQKGGISEAELPELAEFLAGAPGLRWRGLMLMPPFFDDPERVRPYFSRLRELAARLSKDFGLPLPELSMGMTGDFEAAVAEGATLIRVGTRIFGERKQ</sequence>
<dbReference type="NCBIfam" id="TIGR00044">
    <property type="entry name" value="YggS family pyridoxal phosphate-dependent enzyme"/>
    <property type="match status" value="1"/>
</dbReference>
<dbReference type="Gene3D" id="3.20.20.10">
    <property type="entry name" value="Alanine racemase"/>
    <property type="match status" value="1"/>
</dbReference>
<feature type="modified residue" description="N6-(pyridoxal phosphate)lysine" evidence="2 3">
    <location>
        <position position="35"/>
    </location>
</feature>
<dbReference type="PANTHER" id="PTHR10146">
    <property type="entry name" value="PROLINE SYNTHETASE CO-TRANSCRIBED BACTERIAL HOMOLOG PROTEIN"/>
    <property type="match status" value="1"/>
</dbReference>
<keyword evidence="1 2" id="KW-0663">Pyridoxal phosphate</keyword>
<comment type="function">
    <text evidence="2">Pyridoxal 5'-phosphate (PLP)-binding protein, which is involved in PLP homeostasis.</text>
</comment>
<dbReference type="PANTHER" id="PTHR10146:SF14">
    <property type="entry name" value="PYRIDOXAL PHOSPHATE HOMEOSTASIS PROTEIN"/>
    <property type="match status" value="1"/>
</dbReference>
<dbReference type="CDD" id="cd00635">
    <property type="entry name" value="PLPDE_III_YBL036c_like"/>
    <property type="match status" value="1"/>
</dbReference>
<evidence type="ECO:0000313" key="6">
    <source>
        <dbReference type="EMBL" id="AMD94029.1"/>
    </source>
</evidence>
<evidence type="ECO:0000256" key="3">
    <source>
        <dbReference type="PIRSR" id="PIRSR004848-1"/>
    </source>
</evidence>
<dbReference type="PIRSF" id="PIRSF004848">
    <property type="entry name" value="YBL036c_PLPDEIII"/>
    <property type="match status" value="1"/>
</dbReference>